<dbReference type="Gene3D" id="1.10.10.2910">
    <property type="match status" value="1"/>
</dbReference>
<dbReference type="RefSeq" id="WP_170225977.1">
    <property type="nucleotide sequence ID" value="NZ_VFPH01000003.1"/>
</dbReference>
<gene>
    <name evidence="2" type="ORF">FB388_7065</name>
</gene>
<dbReference type="InterPro" id="IPR052345">
    <property type="entry name" value="Rad_response_metalloprotease"/>
</dbReference>
<dbReference type="InterPro" id="IPR010359">
    <property type="entry name" value="IrrE_HExxH"/>
</dbReference>
<reference evidence="2 3" key="1">
    <citation type="submission" date="2019-06" db="EMBL/GenBank/DDBJ databases">
        <title>Sequencing the genomes of 1000 actinobacteria strains.</title>
        <authorList>
            <person name="Klenk H.-P."/>
        </authorList>
    </citation>
    <scope>NUCLEOTIDE SEQUENCE [LARGE SCALE GENOMIC DNA]</scope>
    <source>
        <strain evidence="2 3">DSM 45511</strain>
    </source>
</reference>
<evidence type="ECO:0000313" key="2">
    <source>
        <dbReference type="EMBL" id="TQM35627.1"/>
    </source>
</evidence>
<protein>
    <submittedName>
        <fullName evidence="2">Uncharacterized protein DUF955</fullName>
    </submittedName>
</protein>
<dbReference type="EMBL" id="VFPH01000003">
    <property type="protein sequence ID" value="TQM35627.1"/>
    <property type="molecule type" value="Genomic_DNA"/>
</dbReference>
<comment type="caution">
    <text evidence="2">The sequence shown here is derived from an EMBL/GenBank/DDBJ whole genome shotgun (WGS) entry which is preliminary data.</text>
</comment>
<dbReference type="Proteomes" id="UP000319818">
    <property type="component" value="Unassembled WGS sequence"/>
</dbReference>
<organism evidence="2 3">
    <name type="scientific">Pseudonocardia cypriaca</name>
    <dbReference type="NCBI Taxonomy" id="882449"/>
    <lineage>
        <taxon>Bacteria</taxon>
        <taxon>Bacillati</taxon>
        <taxon>Actinomycetota</taxon>
        <taxon>Actinomycetes</taxon>
        <taxon>Pseudonocardiales</taxon>
        <taxon>Pseudonocardiaceae</taxon>
        <taxon>Pseudonocardia</taxon>
    </lineage>
</organism>
<dbReference type="Pfam" id="PF06114">
    <property type="entry name" value="Peptidase_M78"/>
    <property type="match status" value="1"/>
</dbReference>
<accession>A0A543FP52</accession>
<dbReference type="AlphaFoldDB" id="A0A543FP52"/>
<proteinExistence type="predicted"/>
<dbReference type="PANTHER" id="PTHR43236">
    <property type="entry name" value="ANTITOXIN HIGA1"/>
    <property type="match status" value="1"/>
</dbReference>
<dbReference type="PANTHER" id="PTHR43236:SF2">
    <property type="entry name" value="BLL0069 PROTEIN"/>
    <property type="match status" value="1"/>
</dbReference>
<evidence type="ECO:0000259" key="1">
    <source>
        <dbReference type="Pfam" id="PF06114"/>
    </source>
</evidence>
<evidence type="ECO:0000313" key="3">
    <source>
        <dbReference type="Proteomes" id="UP000319818"/>
    </source>
</evidence>
<feature type="domain" description="IrrE N-terminal-like" evidence="1">
    <location>
        <begin position="30"/>
        <end position="168"/>
    </location>
</feature>
<keyword evidence="3" id="KW-1185">Reference proteome</keyword>
<name>A0A543FP52_9PSEU</name>
<sequence length="174" mass="19219">MSKRATKAAEAFLEAHGIGKIPVDVERLARKAGALLRRQEFEDGDVSGILLREDGRPPIIGVNASQAGVRQRFTIAHELGHLALHPGRLVILDRPMRVNARDSISATATSREEIEANTFAADILMPERLVRAHLQTLPERFRRDSDASTEWLANEFNVSIAAMGFRLMNLGVTT</sequence>